<dbReference type="OrthoDB" id="7325655at2"/>
<organism evidence="1 2">
    <name type="scientific">Pacificimonas flava</name>
    <dbReference type="NCBI Taxonomy" id="1234595"/>
    <lineage>
        <taxon>Bacteria</taxon>
        <taxon>Pseudomonadati</taxon>
        <taxon>Pseudomonadota</taxon>
        <taxon>Alphaproteobacteria</taxon>
        <taxon>Sphingomonadales</taxon>
        <taxon>Sphingosinicellaceae</taxon>
        <taxon>Pacificimonas</taxon>
    </lineage>
</organism>
<accession>A0A219B3I6</accession>
<protein>
    <submittedName>
        <fullName evidence="1">Uncharacterized protein</fullName>
    </submittedName>
</protein>
<keyword evidence="2" id="KW-1185">Reference proteome</keyword>
<comment type="caution">
    <text evidence="1">The sequence shown here is derived from an EMBL/GenBank/DDBJ whole genome shotgun (WGS) entry which is preliminary data.</text>
</comment>
<name>A0A219B3I6_9SPHN</name>
<sequence length="313" mass="34139">MRDLSYMLAIPEVTYGTAPVMAAASDTMEIFDYRPEPAIYDEQPRRAARIFPGARAAVMTRGRQRHVFKYDLRGSGTATVPPRWTRFLRASMFGEAVPAADKVDYPLLSSEDGGSLALIGQKDKLRMTPAGVRGNNRFVFEEGQTPYGEADFLGLLPALPTSQAPGAPVYPSEPASEPVSTENTSFAINGFALLLRSFTLDLGMKTSFRSLVGGKRVIFDSNQSGDRRELGGRIVAELPDPAVKSFFQQIDQQTPVSLSFLHGSEEGRRIGIASGQMHLKPISLSDEQGQLMMTADYKLVPIATNIDVVLTTS</sequence>
<evidence type="ECO:0000313" key="1">
    <source>
        <dbReference type="EMBL" id="OWV32910.1"/>
    </source>
</evidence>
<reference evidence="2" key="1">
    <citation type="submission" date="2017-05" db="EMBL/GenBank/DDBJ databases">
        <authorList>
            <person name="Lin X."/>
        </authorList>
    </citation>
    <scope>NUCLEOTIDE SEQUENCE [LARGE SCALE GENOMIC DNA]</scope>
    <source>
        <strain evidence="2">JLT2012</strain>
    </source>
</reference>
<proteinExistence type="predicted"/>
<dbReference type="EMBL" id="NFZT01000001">
    <property type="protein sequence ID" value="OWV32910.1"/>
    <property type="molecule type" value="Genomic_DNA"/>
</dbReference>
<gene>
    <name evidence="1" type="ORF">B5C34_05210</name>
</gene>
<dbReference type="AlphaFoldDB" id="A0A219B3I6"/>
<evidence type="ECO:0000313" key="2">
    <source>
        <dbReference type="Proteomes" id="UP000198462"/>
    </source>
</evidence>
<dbReference type="Proteomes" id="UP000198462">
    <property type="component" value="Unassembled WGS sequence"/>
</dbReference>
<dbReference type="RefSeq" id="WP_088711699.1">
    <property type="nucleotide sequence ID" value="NZ_NFZT01000001.1"/>
</dbReference>